<protein>
    <submittedName>
        <fullName evidence="5">Uncharacterized protein</fullName>
    </submittedName>
</protein>
<evidence type="ECO:0000313" key="6">
    <source>
        <dbReference type="Proteomes" id="UP001291623"/>
    </source>
</evidence>
<reference evidence="5" key="1">
    <citation type="submission" date="2023-12" db="EMBL/GenBank/DDBJ databases">
        <title>Genome assembly of Anisodus tanguticus.</title>
        <authorList>
            <person name="Wang Y.-J."/>
        </authorList>
    </citation>
    <scope>NUCLEOTIDE SEQUENCE</scope>
    <source>
        <strain evidence="5">KB-2021</strain>
        <tissue evidence="5">Leaf</tissue>
    </source>
</reference>
<gene>
    <name evidence="5" type="ORF">RND71_015132</name>
</gene>
<keyword evidence="4" id="KW-0539">Nucleus</keyword>
<evidence type="ECO:0000256" key="4">
    <source>
        <dbReference type="ARBA" id="ARBA00023242"/>
    </source>
</evidence>
<dbReference type="GO" id="GO:0005634">
    <property type="term" value="C:nucleus"/>
    <property type="evidence" value="ECO:0007669"/>
    <property type="project" value="UniProtKB-SubCell"/>
</dbReference>
<comment type="caution">
    <text evidence="5">The sequence shown here is derived from an EMBL/GenBank/DDBJ whole genome shotgun (WGS) entry which is preliminary data.</text>
</comment>
<dbReference type="CDD" id="cd11444">
    <property type="entry name" value="bHLH_AtIBH1_like"/>
    <property type="match status" value="1"/>
</dbReference>
<dbReference type="PANTHER" id="PTHR33124">
    <property type="entry name" value="TRANSCRIPTION FACTOR IBH1-LIKE 1"/>
    <property type="match status" value="1"/>
</dbReference>
<proteinExistence type="predicted"/>
<comment type="subcellular location">
    <subcellularLocation>
        <location evidence="1">Nucleus</location>
    </subcellularLocation>
</comment>
<dbReference type="InterPro" id="IPR044549">
    <property type="entry name" value="bHLH_AtIBH1-like"/>
</dbReference>
<evidence type="ECO:0000256" key="2">
    <source>
        <dbReference type="ARBA" id="ARBA00023015"/>
    </source>
</evidence>
<organism evidence="5 6">
    <name type="scientific">Anisodus tanguticus</name>
    <dbReference type="NCBI Taxonomy" id="243964"/>
    <lineage>
        <taxon>Eukaryota</taxon>
        <taxon>Viridiplantae</taxon>
        <taxon>Streptophyta</taxon>
        <taxon>Embryophyta</taxon>
        <taxon>Tracheophyta</taxon>
        <taxon>Spermatophyta</taxon>
        <taxon>Magnoliopsida</taxon>
        <taxon>eudicotyledons</taxon>
        <taxon>Gunneridae</taxon>
        <taxon>Pentapetalae</taxon>
        <taxon>asterids</taxon>
        <taxon>lamiids</taxon>
        <taxon>Solanales</taxon>
        <taxon>Solanaceae</taxon>
        <taxon>Solanoideae</taxon>
        <taxon>Hyoscyameae</taxon>
        <taxon>Anisodus</taxon>
    </lineage>
</organism>
<keyword evidence="2" id="KW-0805">Transcription regulation</keyword>
<evidence type="ECO:0000256" key="3">
    <source>
        <dbReference type="ARBA" id="ARBA00023163"/>
    </source>
</evidence>
<dbReference type="AlphaFoldDB" id="A0AAE1VFN8"/>
<dbReference type="InterPro" id="IPR044660">
    <property type="entry name" value="IBH1-like"/>
</dbReference>
<sequence>MGIFSHTPNKGNCNLSDSFLGGQRRIRRQRIMAYNVVNGRHTKGKRCRSVLMKRRVCVEGSRRSENEFGRKVRVLKKLIPNCEDLGLEGLFRETADYILALAMSVKLMQVMVNVLVTF</sequence>
<dbReference type="Proteomes" id="UP001291623">
    <property type="component" value="Unassembled WGS sequence"/>
</dbReference>
<evidence type="ECO:0000313" key="5">
    <source>
        <dbReference type="EMBL" id="KAK4367252.1"/>
    </source>
</evidence>
<dbReference type="EMBL" id="JAVYJV010000007">
    <property type="protein sequence ID" value="KAK4367252.1"/>
    <property type="molecule type" value="Genomic_DNA"/>
</dbReference>
<dbReference type="PANTHER" id="PTHR33124:SF39">
    <property type="entry name" value="TRANSCRIPTION FACTOR UPBEAT1"/>
    <property type="match status" value="1"/>
</dbReference>
<keyword evidence="3" id="KW-0804">Transcription</keyword>
<keyword evidence="6" id="KW-1185">Reference proteome</keyword>
<name>A0AAE1VFN8_9SOLA</name>
<accession>A0AAE1VFN8</accession>
<evidence type="ECO:0000256" key="1">
    <source>
        <dbReference type="ARBA" id="ARBA00004123"/>
    </source>
</evidence>
<dbReference type="GO" id="GO:0006355">
    <property type="term" value="P:regulation of DNA-templated transcription"/>
    <property type="evidence" value="ECO:0007669"/>
    <property type="project" value="InterPro"/>
</dbReference>